<dbReference type="AlphaFoldDB" id="A0A1H3TVI3"/>
<proteinExistence type="predicted"/>
<dbReference type="SUPFAM" id="SSF53901">
    <property type="entry name" value="Thiolase-like"/>
    <property type="match status" value="1"/>
</dbReference>
<evidence type="ECO:0000313" key="1">
    <source>
        <dbReference type="EMBL" id="NWF08445.1"/>
    </source>
</evidence>
<dbReference type="Gene3D" id="3.40.47.10">
    <property type="match status" value="1"/>
</dbReference>
<reference evidence="2 3" key="1">
    <citation type="submission" date="2016-10" db="EMBL/GenBank/DDBJ databases">
        <authorList>
            <person name="de Groot N.N."/>
        </authorList>
    </citation>
    <scope>NUCLEOTIDE SEQUENCE [LARGE SCALE GENOMIC DNA]</scope>
    <source>
        <strain evidence="2 3">ICMP 14252</strain>
    </source>
</reference>
<dbReference type="EMBL" id="FNOX01000012">
    <property type="protein sequence ID" value="SDZ54214.1"/>
    <property type="molecule type" value="Genomic_DNA"/>
</dbReference>
<gene>
    <name evidence="1" type="ORF">HX810_12340</name>
    <name evidence="2" type="ORF">SAMN05216247_11260</name>
</gene>
<dbReference type="EMBL" id="JACAQV010000010">
    <property type="protein sequence ID" value="NWF08445.1"/>
    <property type="molecule type" value="Genomic_DNA"/>
</dbReference>
<dbReference type="RefSeq" id="WP_065931366.1">
    <property type="nucleotide sequence ID" value="NZ_FNOX01000012.1"/>
</dbReference>
<evidence type="ECO:0008006" key="5">
    <source>
        <dbReference type="Google" id="ProtNLM"/>
    </source>
</evidence>
<reference evidence="1 4" key="2">
    <citation type="submission" date="2020-04" db="EMBL/GenBank/DDBJ databases">
        <title>Molecular characterization of pseudomonads from Agaricus bisporus reveal novel blotch 2 pathogens in Western Europe.</title>
        <authorList>
            <person name="Taparia T."/>
            <person name="Krijger M."/>
            <person name="Haynes E."/>
            <person name="Elpinstone J.G."/>
            <person name="Noble R."/>
            <person name="Van Der Wolf J."/>
        </authorList>
    </citation>
    <scope>NUCLEOTIDE SEQUENCE [LARGE SCALE GENOMIC DNA]</scope>
    <source>
        <strain evidence="1 4">IPO3765</strain>
    </source>
</reference>
<accession>A0A1H3TVI3</accession>
<organism evidence="2 3">
    <name type="scientific">Pseudomonas salomonii</name>
    <dbReference type="NCBI Taxonomy" id="191391"/>
    <lineage>
        <taxon>Bacteria</taxon>
        <taxon>Pseudomonadati</taxon>
        <taxon>Pseudomonadota</taxon>
        <taxon>Gammaproteobacteria</taxon>
        <taxon>Pseudomonadales</taxon>
        <taxon>Pseudomonadaceae</taxon>
        <taxon>Pseudomonas</taxon>
    </lineage>
</organism>
<evidence type="ECO:0000313" key="3">
    <source>
        <dbReference type="Proteomes" id="UP000182902"/>
    </source>
</evidence>
<evidence type="ECO:0000313" key="2">
    <source>
        <dbReference type="EMBL" id="SDZ54214.1"/>
    </source>
</evidence>
<name>A0A1H3TVI3_9PSED</name>
<dbReference type="GO" id="GO:0016746">
    <property type="term" value="F:acyltransferase activity"/>
    <property type="evidence" value="ECO:0007669"/>
    <property type="project" value="InterPro"/>
</dbReference>
<dbReference type="InterPro" id="IPR016039">
    <property type="entry name" value="Thiolase-like"/>
</dbReference>
<dbReference type="Proteomes" id="UP000561369">
    <property type="component" value="Unassembled WGS sequence"/>
</dbReference>
<dbReference type="Proteomes" id="UP000182902">
    <property type="component" value="Unassembled WGS sequence"/>
</dbReference>
<evidence type="ECO:0000313" key="4">
    <source>
        <dbReference type="Proteomes" id="UP000561369"/>
    </source>
</evidence>
<sequence length="380" mass="40831">MASVFITGLAVRQSGFDLADIGRQDILPIAARQRAKVPAVLSAQLAKHIAREDRAILSDAAIHSLLVSGAACAMAEQGGAFDQAARAEINVYTTAEIVRDFYEILYDYRMKHPELSAESIHAELGRVAGAVHPLRLFRKLPTNNLYHIAKYFGFTGGGYPLRSMSLGGLSLLEQALFKLQHAEQGGALLCAVGDMTKADNLEAFRKMGLVETDPVDATADKVSVTYGAVALMLENTTLLQHSGHVALAEIVAVYSRFDAQIYSKQADWEALLQCLPAAVIDTHPVVIMYDNGAPNLRQVEDAAVFKIMPEADVRRYKPYTGYAGSTSGLVDLGCALADESIEVGRTLLVNGMGIGIGCACAVVKKLRHLTPDQALSGELS</sequence>
<protein>
    <recommendedName>
        <fullName evidence="5">3-oxoacyl-[acyl-carrier-protein] synthase-3</fullName>
    </recommendedName>
</protein>